<gene>
    <name evidence="2" type="ORF">PSTG_10644</name>
</gene>
<feature type="compositionally biased region" description="Polar residues" evidence="1">
    <location>
        <begin position="36"/>
        <end position="45"/>
    </location>
</feature>
<keyword evidence="3" id="KW-1185">Reference proteome</keyword>
<name>A0A0L0VA49_9BASI</name>
<accession>A0A0L0VA49</accession>
<evidence type="ECO:0000313" key="3">
    <source>
        <dbReference type="Proteomes" id="UP000054564"/>
    </source>
</evidence>
<sequence length="233" mass="24905">MPYHPLPQFKRLPSPPQFNPPNPQQHGNSGEIKVKSQPSSSEYFKTNNNNNSTSTSMTPILTPPPSSPLSSSSPTLNQKNRSRDSYANTYGHSAAAAGSVISSLSTIASGLVGGDYRSFPQEHSHPGGVSTSKIKLKWFVSYHPAIHLQDIQLTYSLFTIDVNFPLGSTKISSPITVNCTNHHLKSRQPPLADGNLGSVRDLLVSYEDSGLGHVCGTTSSPSPITGISTSHPA</sequence>
<dbReference type="AlphaFoldDB" id="A0A0L0VA49"/>
<organism evidence="2 3">
    <name type="scientific">Puccinia striiformis f. sp. tritici PST-78</name>
    <dbReference type="NCBI Taxonomy" id="1165861"/>
    <lineage>
        <taxon>Eukaryota</taxon>
        <taxon>Fungi</taxon>
        <taxon>Dikarya</taxon>
        <taxon>Basidiomycota</taxon>
        <taxon>Pucciniomycotina</taxon>
        <taxon>Pucciniomycetes</taxon>
        <taxon>Pucciniales</taxon>
        <taxon>Pucciniaceae</taxon>
        <taxon>Puccinia</taxon>
    </lineage>
</organism>
<protein>
    <submittedName>
        <fullName evidence="2">Uncharacterized protein</fullName>
    </submittedName>
</protein>
<proteinExistence type="predicted"/>
<feature type="region of interest" description="Disordered" evidence="1">
    <location>
        <begin position="1"/>
        <end position="86"/>
    </location>
</feature>
<dbReference type="EMBL" id="AJIL01000087">
    <property type="protein sequence ID" value="KNE96071.1"/>
    <property type="molecule type" value="Genomic_DNA"/>
</dbReference>
<dbReference type="Proteomes" id="UP000054564">
    <property type="component" value="Unassembled WGS sequence"/>
</dbReference>
<comment type="caution">
    <text evidence="2">The sequence shown here is derived from an EMBL/GenBank/DDBJ whole genome shotgun (WGS) entry which is preliminary data.</text>
</comment>
<evidence type="ECO:0000313" key="2">
    <source>
        <dbReference type="EMBL" id="KNE96071.1"/>
    </source>
</evidence>
<feature type="compositionally biased region" description="Pro residues" evidence="1">
    <location>
        <begin position="13"/>
        <end position="23"/>
    </location>
</feature>
<feature type="compositionally biased region" description="Low complexity" evidence="1">
    <location>
        <begin position="46"/>
        <end position="60"/>
    </location>
</feature>
<dbReference type="STRING" id="1165861.A0A0L0VA49"/>
<reference evidence="3" key="1">
    <citation type="submission" date="2014-03" db="EMBL/GenBank/DDBJ databases">
        <title>The Genome Sequence of Puccinia striiformis f. sp. tritici PST-78.</title>
        <authorList>
            <consortium name="The Broad Institute Genome Sequencing Platform"/>
            <person name="Cuomo C."/>
            <person name="Hulbert S."/>
            <person name="Chen X."/>
            <person name="Walker B."/>
            <person name="Young S.K."/>
            <person name="Zeng Q."/>
            <person name="Gargeya S."/>
            <person name="Fitzgerald M."/>
            <person name="Haas B."/>
            <person name="Abouelleil A."/>
            <person name="Alvarado L."/>
            <person name="Arachchi H.M."/>
            <person name="Berlin A.M."/>
            <person name="Chapman S.B."/>
            <person name="Goldberg J."/>
            <person name="Griggs A."/>
            <person name="Gujja S."/>
            <person name="Hansen M."/>
            <person name="Howarth C."/>
            <person name="Imamovic A."/>
            <person name="Larimer J."/>
            <person name="McCowan C."/>
            <person name="Montmayeur A."/>
            <person name="Murphy C."/>
            <person name="Neiman D."/>
            <person name="Pearson M."/>
            <person name="Priest M."/>
            <person name="Roberts A."/>
            <person name="Saif S."/>
            <person name="Shea T."/>
            <person name="Sisk P."/>
            <person name="Sykes S."/>
            <person name="Wortman J."/>
            <person name="Nusbaum C."/>
            <person name="Birren B."/>
        </authorList>
    </citation>
    <scope>NUCLEOTIDE SEQUENCE [LARGE SCALE GENOMIC DNA]</scope>
    <source>
        <strain evidence="3">race PST-78</strain>
    </source>
</reference>
<evidence type="ECO:0000256" key="1">
    <source>
        <dbReference type="SAM" id="MobiDB-lite"/>
    </source>
</evidence>